<name>A0A7M1NY50_HAEPA</name>
<evidence type="ECO:0000313" key="3">
    <source>
        <dbReference type="EMBL" id="QOR17740.1"/>
    </source>
</evidence>
<organism evidence="3 4">
    <name type="scientific">Haemophilus parainfluenzae</name>
    <dbReference type="NCBI Taxonomy" id="729"/>
    <lineage>
        <taxon>Bacteria</taxon>
        <taxon>Pseudomonadati</taxon>
        <taxon>Pseudomonadota</taxon>
        <taxon>Gammaproteobacteria</taxon>
        <taxon>Pasteurellales</taxon>
        <taxon>Pasteurellaceae</taxon>
        <taxon>Haemophilus</taxon>
    </lineage>
</organism>
<evidence type="ECO:0000256" key="1">
    <source>
        <dbReference type="SAM" id="SignalP"/>
    </source>
</evidence>
<gene>
    <name evidence="3" type="ORF">INP94_02310</name>
</gene>
<protein>
    <submittedName>
        <fullName evidence="3">DUF4189 domain-containing protein</fullName>
    </submittedName>
</protein>
<feature type="domain" description="DUF4189" evidence="2">
    <location>
        <begin position="42"/>
        <end position="142"/>
    </location>
</feature>
<dbReference type="AlphaFoldDB" id="A0A7M1NY50"/>
<dbReference type="Pfam" id="PF13827">
    <property type="entry name" value="DUF4189"/>
    <property type="match status" value="1"/>
</dbReference>
<evidence type="ECO:0000313" key="4">
    <source>
        <dbReference type="Proteomes" id="UP000595009"/>
    </source>
</evidence>
<dbReference type="InterPro" id="IPR025240">
    <property type="entry name" value="DUF4189"/>
</dbReference>
<evidence type="ECO:0000259" key="2">
    <source>
        <dbReference type="Pfam" id="PF13827"/>
    </source>
</evidence>
<proteinExistence type="predicted"/>
<reference evidence="3 4" key="1">
    <citation type="submission" date="2020-10" db="EMBL/GenBank/DDBJ databases">
        <title>Genomic diversity and antimicrobial resistance of Haemophilus colonising the airways of young children with cystic fibrosis.</title>
        <authorList>
            <person name="Watts S.C."/>
            <person name="Judd L.M."/>
            <person name="Carzino R."/>
            <person name="Ranganathan S."/>
            <person name="Holt K.E."/>
        </authorList>
    </citation>
    <scope>NUCLEOTIDE SEQUENCE [LARGE SCALE GENOMIC DNA]</scope>
    <source>
        <strain evidence="3 4">M1C137_2</strain>
    </source>
</reference>
<dbReference type="EMBL" id="CP063120">
    <property type="protein sequence ID" value="QOR17740.1"/>
    <property type="molecule type" value="Genomic_DNA"/>
</dbReference>
<keyword evidence="1" id="KW-0732">Signal</keyword>
<accession>A0A7M1NY50</accession>
<feature type="chain" id="PRO_5029581668" evidence="1">
    <location>
        <begin position="19"/>
        <end position="144"/>
    </location>
</feature>
<sequence length="144" mass="15662">MKKLLTLALCALSVSAFATTPSIEDQMSYPPRPPILEFPNWWSVIAYNPQNGAFGYGEGNMIKPAQNKALKDCALASTDTNKQHCQIVIEANHACVTLATGDSPEKYAAVSNFRIKLEEVEQEALAACKTNSANCTITFSTCEK</sequence>
<dbReference type="Proteomes" id="UP000595009">
    <property type="component" value="Chromosome"/>
</dbReference>
<feature type="signal peptide" evidence="1">
    <location>
        <begin position="1"/>
        <end position="18"/>
    </location>
</feature>
<dbReference type="RefSeq" id="WP_197543908.1">
    <property type="nucleotide sequence ID" value="NZ_CP063120.1"/>
</dbReference>